<name>A0A059B9L5_EUCGR</name>
<feature type="compositionally biased region" description="Basic residues" evidence="1">
    <location>
        <begin position="74"/>
        <end position="86"/>
    </location>
</feature>
<feature type="region of interest" description="Disordered" evidence="1">
    <location>
        <begin position="1"/>
        <end position="88"/>
    </location>
</feature>
<feature type="compositionally biased region" description="Basic residues" evidence="1">
    <location>
        <begin position="47"/>
        <end position="63"/>
    </location>
</feature>
<organism evidence="2">
    <name type="scientific">Eucalyptus grandis</name>
    <name type="common">Flooded gum</name>
    <dbReference type="NCBI Taxonomy" id="71139"/>
    <lineage>
        <taxon>Eukaryota</taxon>
        <taxon>Viridiplantae</taxon>
        <taxon>Streptophyta</taxon>
        <taxon>Embryophyta</taxon>
        <taxon>Tracheophyta</taxon>
        <taxon>Spermatophyta</taxon>
        <taxon>Magnoliopsida</taxon>
        <taxon>eudicotyledons</taxon>
        <taxon>Gunneridae</taxon>
        <taxon>Pentapetalae</taxon>
        <taxon>rosids</taxon>
        <taxon>malvids</taxon>
        <taxon>Myrtales</taxon>
        <taxon>Myrtaceae</taxon>
        <taxon>Myrtoideae</taxon>
        <taxon>Eucalypteae</taxon>
        <taxon>Eucalyptus</taxon>
    </lineage>
</organism>
<accession>A0A059B9L5</accession>
<proteinExistence type="predicted"/>
<dbReference type="EMBL" id="KK198759">
    <property type="protein sequence ID" value="KCW62734.1"/>
    <property type="molecule type" value="Genomic_DNA"/>
</dbReference>
<sequence>MGSASVTRSVAHCSLSDDTPSPIDPKTDSESLTAHPLLSSMPPPSLPRRHPAAFISQKRRCPRRHDGESPHLLPLRRREGRRRRTPPLHGLQLRLHRPRPLQVLPSVAVAVRQRELPLVHVRQRPAPVQGCDVKKEGTQAQVERVWWDPDDTWRHMSSIKWVGPTSWSPLPEIFS</sequence>
<evidence type="ECO:0000256" key="1">
    <source>
        <dbReference type="SAM" id="MobiDB-lite"/>
    </source>
</evidence>
<dbReference type="Gramene" id="KCW62734">
    <property type="protein sequence ID" value="KCW62734"/>
    <property type="gene ID" value="EUGRSUZ_G00323"/>
</dbReference>
<gene>
    <name evidence="2" type="ORF">EUGRSUZ_G00323</name>
</gene>
<protein>
    <submittedName>
        <fullName evidence="2">Uncharacterized protein</fullName>
    </submittedName>
</protein>
<dbReference type="InParanoid" id="A0A059B9L5"/>
<reference evidence="2" key="1">
    <citation type="submission" date="2013-07" db="EMBL/GenBank/DDBJ databases">
        <title>The genome of Eucalyptus grandis.</title>
        <authorList>
            <person name="Schmutz J."/>
            <person name="Hayes R."/>
            <person name="Myburg A."/>
            <person name="Tuskan G."/>
            <person name="Grattapaglia D."/>
            <person name="Rokhsar D.S."/>
        </authorList>
    </citation>
    <scope>NUCLEOTIDE SEQUENCE</scope>
    <source>
        <tissue evidence="2">Leaf extractions</tissue>
    </source>
</reference>
<dbReference type="AlphaFoldDB" id="A0A059B9L5"/>
<evidence type="ECO:0000313" key="2">
    <source>
        <dbReference type="EMBL" id="KCW62734.1"/>
    </source>
</evidence>